<gene>
    <name evidence="2" type="ORF">A2557_01240</name>
</gene>
<reference evidence="2 3" key="1">
    <citation type="journal article" date="2016" name="Nat. Commun.">
        <title>Thousands of microbial genomes shed light on interconnected biogeochemical processes in an aquifer system.</title>
        <authorList>
            <person name="Anantharaman K."/>
            <person name="Brown C.T."/>
            <person name="Hug L.A."/>
            <person name="Sharon I."/>
            <person name="Castelle C.J."/>
            <person name="Probst A.J."/>
            <person name="Thomas B.C."/>
            <person name="Singh A."/>
            <person name="Wilkins M.J."/>
            <person name="Karaoz U."/>
            <person name="Brodie E.L."/>
            <person name="Williams K.H."/>
            <person name="Hubbard S.S."/>
            <person name="Banfield J.F."/>
        </authorList>
    </citation>
    <scope>NUCLEOTIDE SEQUENCE [LARGE SCALE GENOMIC DNA]</scope>
</reference>
<name>A0A1F6GLJ5_9PROT</name>
<protein>
    <submittedName>
        <fullName evidence="2">Uncharacterized protein</fullName>
    </submittedName>
</protein>
<evidence type="ECO:0000313" key="3">
    <source>
        <dbReference type="Proteomes" id="UP000177583"/>
    </source>
</evidence>
<dbReference type="Proteomes" id="UP000177583">
    <property type="component" value="Unassembled WGS sequence"/>
</dbReference>
<accession>A0A1F6GLJ5</accession>
<evidence type="ECO:0000313" key="2">
    <source>
        <dbReference type="EMBL" id="OGG98994.1"/>
    </source>
</evidence>
<dbReference type="InterPro" id="IPR035069">
    <property type="entry name" value="TTHA1013/TTHA0281-like"/>
</dbReference>
<dbReference type="AlphaFoldDB" id="A0A1F6GLJ5"/>
<proteinExistence type="predicted"/>
<comment type="caution">
    <text evidence="2">The sequence shown here is derived from an EMBL/GenBank/DDBJ whole genome shotgun (WGS) entry which is preliminary data.</text>
</comment>
<dbReference type="EMBL" id="MFNF01000062">
    <property type="protein sequence ID" value="OGG98994.1"/>
    <property type="molecule type" value="Genomic_DNA"/>
</dbReference>
<dbReference type="SUPFAM" id="SSF143100">
    <property type="entry name" value="TTHA1013/TTHA0281-like"/>
    <property type="match status" value="1"/>
</dbReference>
<organism evidence="2 3">
    <name type="scientific">Candidatus Lambdaproteobacteria bacterium RIFOXYD2_FULL_56_26</name>
    <dbReference type="NCBI Taxonomy" id="1817773"/>
    <lineage>
        <taxon>Bacteria</taxon>
        <taxon>Pseudomonadati</taxon>
        <taxon>Pseudomonadota</taxon>
        <taxon>Candidatus Lambdaproteobacteria</taxon>
    </lineage>
</organism>
<dbReference type="Gene3D" id="3.30.160.250">
    <property type="match status" value="1"/>
</dbReference>
<feature type="region of interest" description="Disordered" evidence="1">
    <location>
        <begin position="101"/>
        <end position="135"/>
    </location>
</feature>
<evidence type="ECO:0000256" key="1">
    <source>
        <dbReference type="SAM" id="MobiDB-lite"/>
    </source>
</evidence>
<sequence>MAQIKRGQTKKQTCLAVFHPEEEGGYFVNFPDIAGCFTEGDDREKALFMATDVLALRLAHWEGKSPRPTKHKKVGPWGELVPVPLDQKLFFKCQPRTTINATLPTDLTPPLDSYRAKTGEDGSPPLPEGARLILE</sequence>